<dbReference type="SUPFAM" id="SSF51735">
    <property type="entry name" value="NAD(P)-binding Rossmann-fold domains"/>
    <property type="match status" value="1"/>
</dbReference>
<organism evidence="3 4">
    <name type="scientific">Mycena maculata</name>
    <dbReference type="NCBI Taxonomy" id="230809"/>
    <lineage>
        <taxon>Eukaryota</taxon>
        <taxon>Fungi</taxon>
        <taxon>Dikarya</taxon>
        <taxon>Basidiomycota</taxon>
        <taxon>Agaricomycotina</taxon>
        <taxon>Agaricomycetes</taxon>
        <taxon>Agaricomycetidae</taxon>
        <taxon>Agaricales</taxon>
        <taxon>Marasmiineae</taxon>
        <taxon>Mycenaceae</taxon>
        <taxon>Mycena</taxon>
    </lineage>
</organism>
<reference evidence="3" key="1">
    <citation type="submission" date="2023-03" db="EMBL/GenBank/DDBJ databases">
        <title>Massive genome expansion in bonnet fungi (Mycena s.s.) driven by repeated elements and novel gene families across ecological guilds.</title>
        <authorList>
            <consortium name="Lawrence Berkeley National Laboratory"/>
            <person name="Harder C.B."/>
            <person name="Miyauchi S."/>
            <person name="Viragh M."/>
            <person name="Kuo A."/>
            <person name="Thoen E."/>
            <person name="Andreopoulos B."/>
            <person name="Lu D."/>
            <person name="Skrede I."/>
            <person name="Drula E."/>
            <person name="Henrissat B."/>
            <person name="Morin E."/>
            <person name="Kohler A."/>
            <person name="Barry K."/>
            <person name="LaButti K."/>
            <person name="Morin E."/>
            <person name="Salamov A."/>
            <person name="Lipzen A."/>
            <person name="Mereny Z."/>
            <person name="Hegedus B."/>
            <person name="Baldrian P."/>
            <person name="Stursova M."/>
            <person name="Weitz H."/>
            <person name="Taylor A."/>
            <person name="Grigoriev I.V."/>
            <person name="Nagy L.G."/>
            <person name="Martin F."/>
            <person name="Kauserud H."/>
        </authorList>
    </citation>
    <scope>NUCLEOTIDE SEQUENCE</scope>
    <source>
        <strain evidence="3">CBHHK188m</strain>
    </source>
</reference>
<sequence>MSTEPTFSFSTTADEVATAFATEIQGKNGALSALVVFALQLHPVLITGSSIGGIGFETARVIAKHAKRVVITGYNEERLKLAKDAIKKEVPNSDIHRLTLDLSSFASVRKAAELVNADPEPLHVLINNAAASFVDFKLTEDGLETQLATDHVGPFLFTKLLAPKLLAAATPTYTPRVVFVSSEGHWYGTGVDFDALTSPDSEKYVKINAYFQAKSANILTAIELSKRSKGKINSYSLHPGGIFTNIHQRQDAIPVLQELGVLHPDGKPNAAMGQWKTIPQGASSIVAAAFDPRLNDKPGAYLENSVVANDKVAAHSSDPATAEKLWTVTEKLIGEKFVF</sequence>
<comment type="caution">
    <text evidence="3">The sequence shown here is derived from an EMBL/GenBank/DDBJ whole genome shotgun (WGS) entry which is preliminary data.</text>
</comment>
<dbReference type="Proteomes" id="UP001215280">
    <property type="component" value="Unassembled WGS sequence"/>
</dbReference>
<comment type="similarity">
    <text evidence="1">Belongs to the short-chain dehydrogenases/reductases (SDR) family.</text>
</comment>
<accession>A0AAD7K3R1</accession>
<dbReference type="InterPro" id="IPR036291">
    <property type="entry name" value="NAD(P)-bd_dom_sf"/>
</dbReference>
<evidence type="ECO:0000313" key="4">
    <source>
        <dbReference type="Proteomes" id="UP001215280"/>
    </source>
</evidence>
<dbReference type="InterPro" id="IPR002347">
    <property type="entry name" value="SDR_fam"/>
</dbReference>
<dbReference type="EMBL" id="JARJLG010000010">
    <property type="protein sequence ID" value="KAJ7777649.1"/>
    <property type="molecule type" value="Genomic_DNA"/>
</dbReference>
<evidence type="ECO:0000256" key="1">
    <source>
        <dbReference type="ARBA" id="ARBA00006484"/>
    </source>
</evidence>
<protein>
    <submittedName>
        <fullName evidence="3">NAD-P-binding protein</fullName>
    </submittedName>
</protein>
<dbReference type="PANTHER" id="PTHR24320">
    <property type="entry name" value="RETINOL DEHYDROGENASE"/>
    <property type="match status" value="1"/>
</dbReference>
<gene>
    <name evidence="3" type="ORF">DFH07DRAFT_951297</name>
</gene>
<dbReference type="Pfam" id="PF00106">
    <property type="entry name" value="adh_short"/>
    <property type="match status" value="1"/>
</dbReference>
<keyword evidence="4" id="KW-1185">Reference proteome</keyword>
<dbReference type="Gene3D" id="3.40.50.720">
    <property type="entry name" value="NAD(P)-binding Rossmann-like Domain"/>
    <property type="match status" value="1"/>
</dbReference>
<keyword evidence="2" id="KW-0560">Oxidoreductase</keyword>
<proteinExistence type="inferred from homology"/>
<dbReference type="AlphaFoldDB" id="A0AAD7K3R1"/>
<evidence type="ECO:0000256" key="2">
    <source>
        <dbReference type="ARBA" id="ARBA00023002"/>
    </source>
</evidence>
<name>A0AAD7K3R1_9AGAR</name>
<dbReference type="PANTHER" id="PTHR24320:SF283">
    <property type="entry name" value="RETINOL DEHYDROGENASE 11"/>
    <property type="match status" value="1"/>
</dbReference>
<dbReference type="GO" id="GO:0016491">
    <property type="term" value="F:oxidoreductase activity"/>
    <property type="evidence" value="ECO:0007669"/>
    <property type="project" value="UniProtKB-KW"/>
</dbReference>
<evidence type="ECO:0000313" key="3">
    <source>
        <dbReference type="EMBL" id="KAJ7777649.1"/>
    </source>
</evidence>